<evidence type="ECO:0000256" key="1">
    <source>
        <dbReference type="ARBA" id="ARBA00004651"/>
    </source>
</evidence>
<dbReference type="GO" id="GO:0005886">
    <property type="term" value="C:plasma membrane"/>
    <property type="evidence" value="ECO:0007669"/>
    <property type="project" value="UniProtKB-SubCell"/>
</dbReference>
<evidence type="ECO:0000256" key="6">
    <source>
        <dbReference type="SAM" id="Phobius"/>
    </source>
</evidence>
<keyword evidence="8" id="KW-1185">Reference proteome</keyword>
<dbReference type="Pfam" id="PF02653">
    <property type="entry name" value="BPD_transp_2"/>
    <property type="match status" value="1"/>
</dbReference>
<feature type="transmembrane region" description="Helical" evidence="6">
    <location>
        <begin position="34"/>
        <end position="53"/>
    </location>
</feature>
<dbReference type="Proteomes" id="UP000503640">
    <property type="component" value="Unassembled WGS sequence"/>
</dbReference>
<dbReference type="InterPro" id="IPR001851">
    <property type="entry name" value="ABC_transp_permease"/>
</dbReference>
<dbReference type="RefSeq" id="WP_176068033.1">
    <property type="nucleotide sequence ID" value="NZ_BJTG01000009.1"/>
</dbReference>
<accession>A0A7I9VSA1</accession>
<evidence type="ECO:0000256" key="2">
    <source>
        <dbReference type="ARBA" id="ARBA00022475"/>
    </source>
</evidence>
<keyword evidence="4 6" id="KW-1133">Transmembrane helix</keyword>
<name>A0A7I9VSA1_9BACT</name>
<dbReference type="EMBL" id="BJTG01000009">
    <property type="protein sequence ID" value="GEJ58990.1"/>
    <property type="molecule type" value="Genomic_DNA"/>
</dbReference>
<comment type="caution">
    <text evidence="7">The sequence shown here is derived from an EMBL/GenBank/DDBJ whole genome shotgun (WGS) entry which is preliminary data.</text>
</comment>
<feature type="transmembrane region" description="Helical" evidence="6">
    <location>
        <begin position="84"/>
        <end position="103"/>
    </location>
</feature>
<feature type="transmembrane region" description="Helical" evidence="6">
    <location>
        <begin position="110"/>
        <end position="130"/>
    </location>
</feature>
<protein>
    <submittedName>
        <fullName evidence="7">Branched-chain amino acid ABC transporter permease</fullName>
    </submittedName>
</protein>
<feature type="transmembrane region" description="Helical" evidence="6">
    <location>
        <begin position="60"/>
        <end position="78"/>
    </location>
</feature>
<evidence type="ECO:0000313" key="8">
    <source>
        <dbReference type="Proteomes" id="UP000503640"/>
    </source>
</evidence>
<evidence type="ECO:0000256" key="4">
    <source>
        <dbReference type="ARBA" id="ARBA00022989"/>
    </source>
</evidence>
<gene>
    <name evidence="7" type="ORF">AMYX_37310</name>
</gene>
<proteinExistence type="predicted"/>
<dbReference type="CDD" id="cd06581">
    <property type="entry name" value="TM_PBP1_LivM_like"/>
    <property type="match status" value="1"/>
</dbReference>
<dbReference type="PANTHER" id="PTHR30482">
    <property type="entry name" value="HIGH-AFFINITY BRANCHED-CHAIN AMINO ACID TRANSPORT SYSTEM PERMEASE"/>
    <property type="match status" value="1"/>
</dbReference>
<keyword evidence="2" id="KW-1003">Cell membrane</keyword>
<comment type="subcellular location">
    <subcellularLocation>
        <location evidence="1">Cell membrane</location>
        <topology evidence="1">Multi-pass membrane protein</topology>
    </subcellularLocation>
</comment>
<dbReference type="PANTHER" id="PTHR30482:SF10">
    <property type="entry name" value="HIGH-AFFINITY BRANCHED-CHAIN AMINO ACID TRANSPORT PROTEIN BRAE"/>
    <property type="match status" value="1"/>
</dbReference>
<evidence type="ECO:0000256" key="3">
    <source>
        <dbReference type="ARBA" id="ARBA00022692"/>
    </source>
</evidence>
<reference evidence="8" key="1">
    <citation type="journal article" date="2020" name="Appl. Environ. Microbiol.">
        <title>Diazotrophic Anaeromyxobacter Isolates from Soils.</title>
        <authorList>
            <person name="Masuda Y."/>
            <person name="Yamanaka H."/>
            <person name="Xu Z.X."/>
            <person name="Shiratori Y."/>
            <person name="Aono T."/>
            <person name="Amachi S."/>
            <person name="Senoo K."/>
            <person name="Itoh H."/>
        </authorList>
    </citation>
    <scope>NUCLEOTIDE SEQUENCE [LARGE SCALE GENOMIC DNA]</scope>
    <source>
        <strain evidence="8">R267</strain>
    </source>
</reference>
<organism evidence="7 8">
    <name type="scientific">Anaeromyxobacter diazotrophicus</name>
    <dbReference type="NCBI Taxonomy" id="2590199"/>
    <lineage>
        <taxon>Bacteria</taxon>
        <taxon>Pseudomonadati</taxon>
        <taxon>Myxococcota</taxon>
        <taxon>Myxococcia</taxon>
        <taxon>Myxococcales</taxon>
        <taxon>Cystobacterineae</taxon>
        <taxon>Anaeromyxobacteraceae</taxon>
        <taxon>Anaeromyxobacter</taxon>
    </lineage>
</organism>
<keyword evidence="5 6" id="KW-0472">Membrane</keyword>
<evidence type="ECO:0000256" key="5">
    <source>
        <dbReference type="ARBA" id="ARBA00023136"/>
    </source>
</evidence>
<keyword evidence="3 6" id="KW-0812">Transmembrane</keyword>
<evidence type="ECO:0000313" key="7">
    <source>
        <dbReference type="EMBL" id="GEJ58990.1"/>
    </source>
</evidence>
<feature type="transmembrane region" description="Helical" evidence="6">
    <location>
        <begin position="207"/>
        <end position="225"/>
    </location>
</feature>
<feature type="transmembrane region" description="Helical" evidence="6">
    <location>
        <begin position="281"/>
        <end position="300"/>
    </location>
</feature>
<feature type="transmembrane region" description="Helical" evidence="6">
    <location>
        <begin position="245"/>
        <end position="269"/>
    </location>
</feature>
<sequence>MNVRLALALLAGVALLAVAPLALDAYWLDVLNSVGLYALLALSLNVILGDAGLFNMGHAAFYAVGAYTTAILSTQLHLPVLWTLPLAGLAAALFAAVVARPVIHLRGDYLLIVTIGMGEIVRIALVNDVFGLTGGANGLFGIPRPIVFGYKIRKPAEFFYLIWAFVLLTVFLFDRLEQSRFGRALTYLREDPVAAEGSGINTTRYKLAAFVLGAAWAGMAGTLYAAKMTIISPESFNFWESVQLFLIVILGGAGSIPGVILGAVLVIVLPEAFRGFATARLLVFGLVMMVMMVFRTQGLLPLKRPRFREKDLARAEAAR</sequence>
<feature type="transmembrane region" description="Helical" evidence="6">
    <location>
        <begin position="158"/>
        <end position="176"/>
    </location>
</feature>
<dbReference type="AlphaFoldDB" id="A0A7I9VSA1"/>
<dbReference type="InterPro" id="IPR043428">
    <property type="entry name" value="LivM-like"/>
</dbReference>
<dbReference type="GO" id="GO:0015658">
    <property type="term" value="F:branched-chain amino acid transmembrane transporter activity"/>
    <property type="evidence" value="ECO:0007669"/>
    <property type="project" value="InterPro"/>
</dbReference>